<dbReference type="HOGENOM" id="CLU_2483107_0_0_1"/>
<evidence type="ECO:0000313" key="1">
    <source>
        <dbReference type="EMBL" id="CCD54823.1"/>
    </source>
</evidence>
<protein>
    <submittedName>
        <fullName evidence="1">Uncharacterized protein</fullName>
    </submittedName>
</protein>
<dbReference type="InParanoid" id="G2YTR3"/>
<accession>G2YTR3</accession>
<dbReference type="EMBL" id="FQ790352">
    <property type="protein sequence ID" value="CCD54823.1"/>
    <property type="molecule type" value="Genomic_DNA"/>
</dbReference>
<evidence type="ECO:0000313" key="2">
    <source>
        <dbReference type="Proteomes" id="UP000008177"/>
    </source>
</evidence>
<dbReference type="Proteomes" id="UP000008177">
    <property type="component" value="Unplaced contigs"/>
</dbReference>
<gene>
    <name evidence="1" type="ORF">BofuT4_uP161120.1</name>
</gene>
<reference evidence="2" key="1">
    <citation type="journal article" date="2011" name="PLoS Genet.">
        <title>Genomic analysis of the necrotrophic fungal pathogens Sclerotinia sclerotiorum and Botrytis cinerea.</title>
        <authorList>
            <person name="Amselem J."/>
            <person name="Cuomo C.A."/>
            <person name="van Kan J.A."/>
            <person name="Viaud M."/>
            <person name="Benito E.P."/>
            <person name="Couloux A."/>
            <person name="Coutinho P.M."/>
            <person name="de Vries R.P."/>
            <person name="Dyer P.S."/>
            <person name="Fillinger S."/>
            <person name="Fournier E."/>
            <person name="Gout L."/>
            <person name="Hahn M."/>
            <person name="Kohn L."/>
            <person name="Lapalu N."/>
            <person name="Plummer K.M."/>
            <person name="Pradier J.M."/>
            <person name="Quevillon E."/>
            <person name="Sharon A."/>
            <person name="Simon A."/>
            <person name="ten Have A."/>
            <person name="Tudzynski B."/>
            <person name="Tudzynski P."/>
            <person name="Wincker P."/>
            <person name="Andrew M."/>
            <person name="Anthouard V."/>
            <person name="Beever R.E."/>
            <person name="Beffa R."/>
            <person name="Benoit I."/>
            <person name="Bouzid O."/>
            <person name="Brault B."/>
            <person name="Chen Z."/>
            <person name="Choquer M."/>
            <person name="Collemare J."/>
            <person name="Cotton P."/>
            <person name="Danchin E.G."/>
            <person name="Da Silva C."/>
            <person name="Gautier A."/>
            <person name="Giraud C."/>
            <person name="Giraud T."/>
            <person name="Gonzalez C."/>
            <person name="Grossetete S."/>
            <person name="Guldener U."/>
            <person name="Henrissat B."/>
            <person name="Howlett B.J."/>
            <person name="Kodira C."/>
            <person name="Kretschmer M."/>
            <person name="Lappartient A."/>
            <person name="Leroch M."/>
            <person name="Levis C."/>
            <person name="Mauceli E."/>
            <person name="Neuveglise C."/>
            <person name="Oeser B."/>
            <person name="Pearson M."/>
            <person name="Poulain J."/>
            <person name="Poussereau N."/>
            <person name="Quesneville H."/>
            <person name="Rascle C."/>
            <person name="Schumacher J."/>
            <person name="Segurens B."/>
            <person name="Sexton A."/>
            <person name="Silva E."/>
            <person name="Sirven C."/>
            <person name="Soanes D.M."/>
            <person name="Talbot N.J."/>
            <person name="Templeton M."/>
            <person name="Yandava C."/>
            <person name="Yarden O."/>
            <person name="Zeng Q."/>
            <person name="Rollins J.A."/>
            <person name="Lebrun M.H."/>
            <person name="Dickman M."/>
        </authorList>
    </citation>
    <scope>NUCLEOTIDE SEQUENCE [LARGE SCALE GENOMIC DNA]</scope>
    <source>
        <strain evidence="2">T4</strain>
    </source>
</reference>
<dbReference type="AlphaFoldDB" id="G2YTR3"/>
<name>G2YTR3_BOTF4</name>
<sequence length="87" mass="9701">MAKVSIRCVPEWPIEVRGIDPPLSLKSGRVRTTSRGGKEDMRTLVLRNIPDHDELRLTTTGSIATDRCTLKDVQKGGIREQVIYLVG</sequence>
<organism evidence="1 2">
    <name type="scientific">Botryotinia fuckeliana (strain T4)</name>
    <name type="common">Noble rot fungus</name>
    <name type="synonym">Botrytis cinerea</name>
    <dbReference type="NCBI Taxonomy" id="999810"/>
    <lineage>
        <taxon>Eukaryota</taxon>
        <taxon>Fungi</taxon>
        <taxon>Dikarya</taxon>
        <taxon>Ascomycota</taxon>
        <taxon>Pezizomycotina</taxon>
        <taxon>Leotiomycetes</taxon>
        <taxon>Helotiales</taxon>
        <taxon>Sclerotiniaceae</taxon>
        <taxon>Botrytis</taxon>
    </lineage>
</organism>
<proteinExistence type="predicted"/>